<evidence type="ECO:0000313" key="2">
    <source>
        <dbReference type="EMBL" id="WYJ86979.1"/>
    </source>
</evidence>
<reference evidence="3" key="1">
    <citation type="submission" date="2017-05" db="EMBL/GenBank/DDBJ databases">
        <title>The Genome Sequence of EEnterococcus faecalis 9F2_4866.</title>
        <authorList>
            <consortium name="The Broad Institute Genomics Platform"/>
            <consortium name="The Broad Institute Genomic Center for Infectious Diseases"/>
            <person name="Earl A."/>
            <person name="Manson A."/>
            <person name="Schwartman J."/>
            <person name="Gilmore M."/>
            <person name="Abouelleil A."/>
            <person name="Cao P."/>
            <person name="Chapman S."/>
            <person name="Cusick C."/>
            <person name="Shea T."/>
            <person name="Young S."/>
            <person name="Neafsey D."/>
            <person name="Nusbaum C."/>
            <person name="Birren B."/>
        </authorList>
    </citation>
    <scope>NUCLEOTIDE SEQUENCE [LARGE SCALE GENOMIC DNA]</scope>
    <source>
        <strain evidence="3">12C11_DIV0727</strain>
    </source>
</reference>
<feature type="coiled-coil region" evidence="1">
    <location>
        <begin position="66"/>
        <end position="93"/>
    </location>
</feature>
<accession>A0ABZ2T6I0</accession>
<sequence>MIILKIEKGNPTFSIDGTKYENINKVDKNTILNLMKVIYESELTDISDFCNTDIETIQNPADKIVYENILNNLEDFISKRDVLKKEVNELYKEVDSL</sequence>
<keyword evidence="1" id="KW-0175">Coiled coil</keyword>
<name>A0ABZ2T6I0_9ENTE</name>
<dbReference type="RefSeq" id="WP_086445484.1">
    <property type="nucleotide sequence ID" value="NZ_CP147248.1"/>
</dbReference>
<gene>
    <name evidence="2" type="ORF">A5866_002063</name>
</gene>
<dbReference type="EMBL" id="CP147248">
    <property type="protein sequence ID" value="WYJ86979.1"/>
    <property type="molecule type" value="Genomic_DNA"/>
</dbReference>
<evidence type="ECO:0008006" key="4">
    <source>
        <dbReference type="Google" id="ProtNLM"/>
    </source>
</evidence>
<dbReference type="Proteomes" id="UP000195080">
    <property type="component" value="Chromosome"/>
</dbReference>
<protein>
    <recommendedName>
        <fullName evidence="4">Phage protein</fullName>
    </recommendedName>
</protein>
<evidence type="ECO:0000313" key="3">
    <source>
        <dbReference type="Proteomes" id="UP000195080"/>
    </source>
</evidence>
<proteinExistence type="predicted"/>
<organism evidence="2 3">
    <name type="scientific">Candidatus Enterococcus lemimoniae</name>
    <dbReference type="NCBI Taxonomy" id="1834167"/>
    <lineage>
        <taxon>Bacteria</taxon>
        <taxon>Bacillati</taxon>
        <taxon>Bacillota</taxon>
        <taxon>Bacilli</taxon>
        <taxon>Lactobacillales</taxon>
        <taxon>Enterococcaceae</taxon>
        <taxon>Enterococcus</taxon>
    </lineage>
</organism>
<keyword evidence="3" id="KW-1185">Reference proteome</keyword>
<evidence type="ECO:0000256" key="1">
    <source>
        <dbReference type="SAM" id="Coils"/>
    </source>
</evidence>